<evidence type="ECO:0000313" key="3">
    <source>
        <dbReference type="Proteomes" id="UP000675920"/>
    </source>
</evidence>
<dbReference type="Pfam" id="PF11740">
    <property type="entry name" value="KfrA_N"/>
    <property type="match status" value="1"/>
</dbReference>
<evidence type="ECO:0000313" key="4">
    <source>
        <dbReference type="RefSeq" id="WP_028311718.1"/>
    </source>
</evidence>
<keyword evidence="3" id="KW-1185">Reference proteome</keyword>
<feature type="coiled-coil region" evidence="1">
    <location>
        <begin position="261"/>
        <end position="295"/>
    </location>
</feature>
<dbReference type="OrthoDB" id="8961697at2"/>
<evidence type="ECO:0000259" key="2">
    <source>
        <dbReference type="Pfam" id="PF11740"/>
    </source>
</evidence>
<feature type="coiled-coil region" evidence="1">
    <location>
        <begin position="204"/>
        <end position="231"/>
    </location>
</feature>
<sequence>MPRPATISYDDFRAAALRLMEAGDTPTFSRLRAELGGGSYDVLRRYLDAFEQEKARRLKTPAVPDDVLGGIQGWYERIRDEASTQARAELNAEFETLAQRRAALEADFARLRDEARDARRDLERFEVGAAALREELAQSRAEGARLAGELAATREELAVERERHLRQVTLADELRAQLKQAAQDAAAGIALADERARSLERTLLQRHDEAAELWKARLRELEVTLGDTREQRARDDARQAEVIKQADAARAAERALHGQALATLEMRQAMAEQDAERVRRELASEREARRTLEAELTTVRTAIVEARSRDALISEVCDEIGRCGATWVESIRSALRTERQGT</sequence>
<feature type="domain" description="KfrA N-terminal DNA-binding" evidence="2">
    <location>
        <begin position="9"/>
        <end position="118"/>
    </location>
</feature>
<protein>
    <submittedName>
        <fullName evidence="4">DNA-binding protein</fullName>
    </submittedName>
</protein>
<dbReference type="RefSeq" id="WP_028311718.1">
    <property type="nucleotide sequence ID" value="NZ_AXWS01000013.1"/>
</dbReference>
<accession>A0A8B6X5F9</accession>
<name>A0A8B6X5F9_9BURK</name>
<dbReference type="Proteomes" id="UP000675920">
    <property type="component" value="Unplaced"/>
</dbReference>
<evidence type="ECO:0000256" key="1">
    <source>
        <dbReference type="SAM" id="Coils"/>
    </source>
</evidence>
<dbReference type="GO" id="GO:0003677">
    <property type="term" value="F:DNA binding"/>
    <property type="evidence" value="ECO:0007669"/>
    <property type="project" value="UniProtKB-KW"/>
</dbReference>
<feature type="coiled-coil region" evidence="1">
    <location>
        <begin position="87"/>
        <end position="142"/>
    </location>
</feature>
<reference evidence="4" key="1">
    <citation type="submission" date="2025-08" db="UniProtKB">
        <authorList>
            <consortium name="RefSeq"/>
        </authorList>
    </citation>
    <scope>IDENTIFICATION</scope>
</reference>
<dbReference type="InterPro" id="IPR021104">
    <property type="entry name" value="KfrA_DNA-bd_N"/>
</dbReference>
<proteinExistence type="predicted"/>
<organism evidence="3 4">
    <name type="scientific">Derxia gummosa DSM 723</name>
    <dbReference type="NCBI Taxonomy" id="1121388"/>
    <lineage>
        <taxon>Bacteria</taxon>
        <taxon>Pseudomonadati</taxon>
        <taxon>Pseudomonadota</taxon>
        <taxon>Betaproteobacteria</taxon>
        <taxon>Burkholderiales</taxon>
        <taxon>Alcaligenaceae</taxon>
        <taxon>Derxia</taxon>
    </lineage>
</organism>
<keyword evidence="1" id="KW-0175">Coiled coil</keyword>
<keyword evidence="4" id="KW-0238">DNA-binding</keyword>
<dbReference type="AlphaFoldDB" id="A0A8B6X5F9"/>